<keyword evidence="10" id="KW-1185">Reference proteome</keyword>
<evidence type="ECO:0000256" key="8">
    <source>
        <dbReference type="HAMAP-Rule" id="MF_01416"/>
    </source>
</evidence>
<keyword evidence="7 8" id="KW-0066">ATP synthesis</keyword>
<dbReference type="InterPro" id="IPR020781">
    <property type="entry name" value="ATPase_OSCP/d_CS"/>
</dbReference>
<keyword evidence="5 8" id="KW-0472">Membrane</keyword>
<dbReference type="NCBIfam" id="NF004402">
    <property type="entry name" value="PRK05758.2-2"/>
    <property type="match status" value="1"/>
</dbReference>
<evidence type="ECO:0000313" key="9">
    <source>
        <dbReference type="EMBL" id="SMA46559.1"/>
    </source>
</evidence>
<comment type="subcellular location">
    <subcellularLocation>
        <location evidence="8">Cell membrane</location>
        <topology evidence="8">Peripheral membrane protein</topology>
    </subcellularLocation>
    <subcellularLocation>
        <location evidence="1">Membrane</location>
    </subcellularLocation>
</comment>
<accession>A0A1X7AK73</accession>
<dbReference type="GO" id="GO:0045259">
    <property type="term" value="C:proton-transporting ATP synthase complex"/>
    <property type="evidence" value="ECO:0007669"/>
    <property type="project" value="UniProtKB-KW"/>
</dbReference>
<reference evidence="9 10" key="1">
    <citation type="submission" date="2017-03" db="EMBL/GenBank/DDBJ databases">
        <authorList>
            <person name="Afonso C.L."/>
            <person name="Miller P.J."/>
            <person name="Scott M.A."/>
            <person name="Spackman E."/>
            <person name="Goraichik I."/>
            <person name="Dimitrov K.M."/>
            <person name="Suarez D.L."/>
            <person name="Swayne D.E."/>
        </authorList>
    </citation>
    <scope>NUCLEOTIDE SEQUENCE [LARGE SCALE GENOMIC DNA]</scope>
    <source>
        <strain evidence="9">SB41UT1</strain>
    </source>
</reference>
<dbReference type="InterPro" id="IPR026015">
    <property type="entry name" value="ATP_synth_OSCP/delta_N_sf"/>
</dbReference>
<keyword evidence="4 8" id="KW-0406">Ion transport</keyword>
<protein>
    <recommendedName>
        <fullName evidence="8">ATP synthase subunit delta</fullName>
    </recommendedName>
    <alternativeName>
        <fullName evidence="8">ATP synthase F(1) sector subunit delta</fullName>
    </alternativeName>
    <alternativeName>
        <fullName evidence="8">F-type ATPase subunit delta</fullName>
        <shortName evidence="8">F-ATPase subunit delta</shortName>
    </alternativeName>
</protein>
<keyword evidence="3 8" id="KW-0375">Hydrogen ion transport</keyword>
<gene>
    <name evidence="8 9" type="primary">atpH</name>
    <name evidence="9" type="ORF">EHSB41UT_02198</name>
</gene>
<dbReference type="PRINTS" id="PR00125">
    <property type="entry name" value="ATPASEDELTA"/>
</dbReference>
<dbReference type="PANTHER" id="PTHR11910">
    <property type="entry name" value="ATP SYNTHASE DELTA CHAIN"/>
    <property type="match status" value="1"/>
</dbReference>
<keyword evidence="2 8" id="KW-0813">Transport</keyword>
<evidence type="ECO:0000256" key="5">
    <source>
        <dbReference type="ARBA" id="ARBA00023136"/>
    </source>
</evidence>
<dbReference type="SUPFAM" id="SSF47928">
    <property type="entry name" value="N-terminal domain of the delta subunit of the F1F0-ATP synthase"/>
    <property type="match status" value="1"/>
</dbReference>
<dbReference type="HAMAP" id="MF_01416">
    <property type="entry name" value="ATP_synth_delta_bact"/>
    <property type="match status" value="1"/>
</dbReference>
<proteinExistence type="inferred from homology"/>
<sequence length="177" mass="19214">MELTTCARPYARAAFQFAAEQNALENWAGMLKTGAAVVQNDTVNVLLGNPSLTAAQKADALIDVCGDSLDDSGRNFFHVLADNKRITLLPQISELFEELKAKQEQSVEAEVISAFPLSEPQLATLTEKLKNRLKTEIRISNTIDESLLGGVIIRAGDLVIDSSVKARLAKLADAMRT</sequence>
<comment type="function">
    <text evidence="8">This protein is part of the stalk that links CF(0) to CF(1). It either transmits conformational changes from CF(0) to CF(1) or is implicated in proton conduction.</text>
</comment>
<evidence type="ECO:0000256" key="7">
    <source>
        <dbReference type="ARBA" id="ARBA00023310"/>
    </source>
</evidence>
<evidence type="ECO:0000313" key="10">
    <source>
        <dbReference type="Proteomes" id="UP000196573"/>
    </source>
</evidence>
<dbReference type="OrthoDB" id="9816221at2"/>
<dbReference type="Pfam" id="PF00213">
    <property type="entry name" value="OSCP"/>
    <property type="match status" value="1"/>
</dbReference>
<evidence type="ECO:0000256" key="6">
    <source>
        <dbReference type="ARBA" id="ARBA00023196"/>
    </source>
</evidence>
<evidence type="ECO:0000256" key="4">
    <source>
        <dbReference type="ARBA" id="ARBA00023065"/>
    </source>
</evidence>
<dbReference type="PROSITE" id="PS00389">
    <property type="entry name" value="ATPASE_DELTA"/>
    <property type="match status" value="1"/>
</dbReference>
<dbReference type="Proteomes" id="UP000196573">
    <property type="component" value="Unassembled WGS sequence"/>
</dbReference>
<dbReference type="RefSeq" id="WP_087109733.1">
    <property type="nucleotide sequence ID" value="NZ_CBCSCN010000002.1"/>
</dbReference>
<evidence type="ECO:0000256" key="3">
    <source>
        <dbReference type="ARBA" id="ARBA00022781"/>
    </source>
</evidence>
<dbReference type="GO" id="GO:0046933">
    <property type="term" value="F:proton-transporting ATP synthase activity, rotational mechanism"/>
    <property type="evidence" value="ECO:0007669"/>
    <property type="project" value="UniProtKB-UniRule"/>
</dbReference>
<dbReference type="GO" id="GO:0005886">
    <property type="term" value="C:plasma membrane"/>
    <property type="evidence" value="ECO:0007669"/>
    <property type="project" value="UniProtKB-SubCell"/>
</dbReference>
<comment type="function">
    <text evidence="8">F(1)F(0) ATP synthase produces ATP from ADP in the presence of a proton or sodium gradient. F-type ATPases consist of two structural domains, F(1) containing the extramembraneous catalytic core and F(0) containing the membrane proton channel, linked together by a central stalk and a peripheral stalk. During catalysis, ATP synthesis in the catalytic domain of F(1) is coupled via a rotary mechanism of the central stalk subunits to proton translocation.</text>
</comment>
<evidence type="ECO:0000256" key="2">
    <source>
        <dbReference type="ARBA" id="ARBA00022448"/>
    </source>
</evidence>
<organism evidence="9 10">
    <name type="scientific">Parendozoicomonas haliclonae</name>
    <dbReference type="NCBI Taxonomy" id="1960125"/>
    <lineage>
        <taxon>Bacteria</taxon>
        <taxon>Pseudomonadati</taxon>
        <taxon>Pseudomonadota</taxon>
        <taxon>Gammaproteobacteria</taxon>
        <taxon>Oceanospirillales</taxon>
        <taxon>Endozoicomonadaceae</taxon>
        <taxon>Parendozoicomonas</taxon>
    </lineage>
</organism>
<dbReference type="AlphaFoldDB" id="A0A1X7AK73"/>
<keyword evidence="8" id="KW-1003">Cell membrane</keyword>
<dbReference type="NCBIfam" id="TIGR01145">
    <property type="entry name" value="ATP_synt_delta"/>
    <property type="match status" value="1"/>
</dbReference>
<dbReference type="EMBL" id="FWPT01000004">
    <property type="protein sequence ID" value="SMA46559.1"/>
    <property type="molecule type" value="Genomic_DNA"/>
</dbReference>
<evidence type="ECO:0000256" key="1">
    <source>
        <dbReference type="ARBA" id="ARBA00004370"/>
    </source>
</evidence>
<dbReference type="InterPro" id="IPR000711">
    <property type="entry name" value="ATPase_OSCP/dsu"/>
</dbReference>
<keyword evidence="6 8" id="KW-0139">CF(1)</keyword>
<dbReference type="Gene3D" id="1.10.520.20">
    <property type="entry name" value="N-terminal domain of the delta subunit of the F1F0-ATP synthase"/>
    <property type="match status" value="1"/>
</dbReference>
<comment type="similarity">
    <text evidence="8">Belongs to the ATPase delta chain family.</text>
</comment>
<name>A0A1X7AK73_9GAMM</name>